<dbReference type="EMBL" id="NAFI01000174">
    <property type="protein sequence ID" value="OSJ09178.1"/>
    <property type="molecule type" value="Genomic_DNA"/>
</dbReference>
<dbReference type="Proteomes" id="UP000193884">
    <property type="component" value="Unassembled WGS sequence"/>
</dbReference>
<dbReference type="EMBL" id="NAFK01000152">
    <property type="protein sequence ID" value="OSJ30756.1"/>
    <property type="molecule type" value="Genomic_DNA"/>
</dbReference>
<name>A0A1X3FK02_9BRAD</name>
<feature type="region of interest" description="Disordered" evidence="1">
    <location>
        <begin position="44"/>
        <end position="64"/>
    </location>
</feature>
<dbReference type="RefSeq" id="WP_026233106.1">
    <property type="nucleotide sequence ID" value="NZ_JAFBBN010000001.1"/>
</dbReference>
<gene>
    <name evidence="3" type="ORF">BST63_11505</name>
    <name evidence="2" type="ORF">BSZ18_18440</name>
</gene>
<dbReference type="AlphaFoldDB" id="A0A1X3FK02"/>
<protein>
    <submittedName>
        <fullName evidence="2">Uncharacterized protein</fullName>
    </submittedName>
</protein>
<organism evidence="2 4">
    <name type="scientific">Bradyrhizobium canariense</name>
    <dbReference type="NCBI Taxonomy" id="255045"/>
    <lineage>
        <taxon>Bacteria</taxon>
        <taxon>Pseudomonadati</taxon>
        <taxon>Pseudomonadota</taxon>
        <taxon>Alphaproteobacteria</taxon>
        <taxon>Hyphomicrobiales</taxon>
        <taxon>Nitrobacteraceae</taxon>
        <taxon>Bradyrhizobium</taxon>
    </lineage>
</organism>
<evidence type="ECO:0000313" key="5">
    <source>
        <dbReference type="Proteomes" id="UP000193884"/>
    </source>
</evidence>
<dbReference type="OrthoDB" id="8244345at2"/>
<comment type="caution">
    <text evidence="2">The sequence shown here is derived from an EMBL/GenBank/DDBJ whole genome shotgun (WGS) entry which is preliminary data.</text>
</comment>
<sequence length="64" mass="7362">MKQSEIFRDNADNCLQLAERAEAQPAHNRFLRMANAWTALADEQDWLDGEVPPVPTRRPQKQDA</sequence>
<evidence type="ECO:0000256" key="1">
    <source>
        <dbReference type="SAM" id="MobiDB-lite"/>
    </source>
</evidence>
<keyword evidence="5" id="KW-1185">Reference proteome</keyword>
<dbReference type="Proteomes" id="UP000193553">
    <property type="component" value="Unassembled WGS sequence"/>
</dbReference>
<accession>A0A1X3FK02</accession>
<evidence type="ECO:0000313" key="3">
    <source>
        <dbReference type="EMBL" id="OSJ30756.1"/>
    </source>
</evidence>
<proteinExistence type="predicted"/>
<evidence type="ECO:0000313" key="2">
    <source>
        <dbReference type="EMBL" id="OSJ09178.1"/>
    </source>
</evidence>
<reference evidence="4 5" key="1">
    <citation type="submission" date="2017-03" db="EMBL/GenBank/DDBJ databases">
        <title>Whole genome sequences of fourteen strains of Bradyrhizobium canariense and one strain of Bradyrhizobium japonicum isolated from Lupinus (Papilionoideae: Genisteae) species in Algeria.</title>
        <authorList>
            <person name="Crovadore J."/>
            <person name="Chekireb D."/>
            <person name="Brachmann A."/>
            <person name="Chablais R."/>
            <person name="Cochard B."/>
            <person name="Lefort F."/>
        </authorList>
    </citation>
    <scope>NUCLEOTIDE SEQUENCE [LARGE SCALE GENOMIC DNA]</scope>
    <source>
        <strain evidence="2 4">UBMA195</strain>
        <strain evidence="3 5">UBMAN05</strain>
    </source>
</reference>
<evidence type="ECO:0000313" key="4">
    <source>
        <dbReference type="Proteomes" id="UP000193553"/>
    </source>
</evidence>